<dbReference type="InterPro" id="IPR052967">
    <property type="entry name" value="Stress_Response_Assoc"/>
</dbReference>
<accession>A0ABP8J5L2</accession>
<dbReference type="NCBIfam" id="TIGR02271">
    <property type="entry name" value="YsnF/AvaK domain"/>
    <property type="match status" value="1"/>
</dbReference>
<evidence type="ECO:0000259" key="2">
    <source>
        <dbReference type="Pfam" id="PF09557"/>
    </source>
</evidence>
<feature type="region of interest" description="Disordered" evidence="1">
    <location>
        <begin position="50"/>
        <end position="85"/>
    </location>
</feature>
<sequence length="207" mass="22504">MHEEAVKDAPHLDVEGGISAQQERELLAHYGVGGNTAEWAQYGQHVGTDAAAAATSSQSADPTDRHAAEQTPHTGADEQNRLVRSEERLDVDTTCAEAGRARLRKFVVTEEQTITVPVTREEVSVVREPIDDPSVVGQSRIGDDATEVTLHEDQVRVTKKTVPVERVGLEVHDVQDEQTVSDQVRKERIEAEGVGPQTTNRSGNGRG</sequence>
<feature type="region of interest" description="Disordered" evidence="1">
    <location>
        <begin position="174"/>
        <end position="207"/>
    </location>
</feature>
<dbReference type="PANTHER" id="PTHR38463">
    <property type="entry name" value="STRESS RESPONSE PROTEIN YSNF"/>
    <property type="match status" value="1"/>
</dbReference>
<dbReference type="EMBL" id="BAABFR010000007">
    <property type="protein sequence ID" value="GAA4385510.1"/>
    <property type="molecule type" value="Genomic_DNA"/>
</dbReference>
<name>A0ABP8J5L2_9ACTN</name>
<organism evidence="3 4">
    <name type="scientific">Tsukamurella soli</name>
    <dbReference type="NCBI Taxonomy" id="644556"/>
    <lineage>
        <taxon>Bacteria</taxon>
        <taxon>Bacillati</taxon>
        <taxon>Actinomycetota</taxon>
        <taxon>Actinomycetes</taxon>
        <taxon>Mycobacteriales</taxon>
        <taxon>Tsukamurellaceae</taxon>
        <taxon>Tsukamurella</taxon>
    </lineage>
</organism>
<feature type="region of interest" description="Disordered" evidence="1">
    <location>
        <begin position="1"/>
        <end position="20"/>
    </location>
</feature>
<feature type="compositionally biased region" description="Low complexity" evidence="1">
    <location>
        <begin position="50"/>
        <end position="61"/>
    </location>
</feature>
<evidence type="ECO:0000313" key="3">
    <source>
        <dbReference type="EMBL" id="GAA4385510.1"/>
    </source>
</evidence>
<proteinExistence type="predicted"/>
<reference evidence="4" key="1">
    <citation type="journal article" date="2019" name="Int. J. Syst. Evol. Microbiol.">
        <title>The Global Catalogue of Microorganisms (GCM) 10K type strain sequencing project: providing services to taxonomists for standard genome sequencing and annotation.</title>
        <authorList>
            <consortium name="The Broad Institute Genomics Platform"/>
            <consortium name="The Broad Institute Genome Sequencing Center for Infectious Disease"/>
            <person name="Wu L."/>
            <person name="Ma J."/>
        </authorList>
    </citation>
    <scope>NUCLEOTIDE SEQUENCE [LARGE SCALE GENOMIC DNA]</scope>
    <source>
        <strain evidence="4">JCM 17688</strain>
    </source>
</reference>
<feature type="compositionally biased region" description="Basic and acidic residues" evidence="1">
    <location>
        <begin position="75"/>
        <end position="85"/>
    </location>
</feature>
<dbReference type="InterPro" id="IPR019060">
    <property type="entry name" value="DUF2382"/>
</dbReference>
<protein>
    <recommendedName>
        <fullName evidence="2">DUF2382 domain-containing protein</fullName>
    </recommendedName>
</protein>
<dbReference type="PANTHER" id="PTHR38463:SF1">
    <property type="entry name" value="STRESS RESPONSE PROTEIN YSNF"/>
    <property type="match status" value="1"/>
</dbReference>
<dbReference type="Proteomes" id="UP001500635">
    <property type="component" value="Unassembled WGS sequence"/>
</dbReference>
<comment type="caution">
    <text evidence="3">The sequence shown here is derived from an EMBL/GenBank/DDBJ whole genome shotgun (WGS) entry which is preliminary data.</text>
</comment>
<dbReference type="RefSeq" id="WP_344991005.1">
    <property type="nucleotide sequence ID" value="NZ_BAABFR010000007.1"/>
</dbReference>
<keyword evidence="4" id="KW-1185">Reference proteome</keyword>
<feature type="compositionally biased region" description="Polar residues" evidence="1">
    <location>
        <begin position="196"/>
        <end position="207"/>
    </location>
</feature>
<feature type="compositionally biased region" description="Basic and acidic residues" evidence="1">
    <location>
        <begin position="1"/>
        <end position="14"/>
    </location>
</feature>
<dbReference type="Pfam" id="PF09557">
    <property type="entry name" value="DUF2382"/>
    <property type="match status" value="1"/>
</dbReference>
<evidence type="ECO:0000313" key="4">
    <source>
        <dbReference type="Proteomes" id="UP001500635"/>
    </source>
</evidence>
<gene>
    <name evidence="3" type="ORF">GCM10023147_07340</name>
</gene>
<evidence type="ECO:0000256" key="1">
    <source>
        <dbReference type="SAM" id="MobiDB-lite"/>
    </source>
</evidence>
<feature type="domain" description="DUF2382" evidence="2">
    <location>
        <begin position="82"/>
        <end position="190"/>
    </location>
</feature>